<keyword evidence="4" id="KW-0540">Nuclease</keyword>
<dbReference type="Pfam" id="PF04313">
    <property type="entry name" value="HSDR_N"/>
    <property type="match status" value="1"/>
</dbReference>
<comment type="catalytic activity">
    <reaction evidence="1 11">
        <text>Endonucleolytic cleavage of DNA to give random double-stranded fragments with terminal 5'-phosphates, ATP is simultaneously hydrolyzed.</text>
        <dbReference type="EC" id="3.1.21.3"/>
    </reaction>
</comment>
<gene>
    <name evidence="13" type="ORF">SAMN02745249_00398</name>
</gene>
<dbReference type="EC" id="3.1.21.3" evidence="11"/>
<evidence type="ECO:0000256" key="7">
    <source>
        <dbReference type="ARBA" id="ARBA00022759"/>
    </source>
</evidence>
<dbReference type="OrthoDB" id="9758243at2"/>
<keyword evidence="5 11" id="KW-0547">Nucleotide-binding</keyword>
<evidence type="ECO:0000256" key="1">
    <source>
        <dbReference type="ARBA" id="ARBA00000851"/>
    </source>
</evidence>
<evidence type="ECO:0000256" key="3">
    <source>
        <dbReference type="ARBA" id="ARBA00011296"/>
    </source>
</evidence>
<feature type="domain" description="Helicase ATP-binding" evidence="12">
    <location>
        <begin position="274"/>
        <end position="449"/>
    </location>
</feature>
<dbReference type="Gene3D" id="3.40.50.300">
    <property type="entry name" value="P-loop containing nucleotide triphosphate hydrolases"/>
    <property type="match status" value="2"/>
</dbReference>
<keyword evidence="14" id="KW-1185">Reference proteome</keyword>
<dbReference type="PANTHER" id="PTHR30195">
    <property type="entry name" value="TYPE I SITE-SPECIFIC DEOXYRIBONUCLEASE PROTEIN SUBUNIT M AND R"/>
    <property type="match status" value="1"/>
</dbReference>
<protein>
    <recommendedName>
        <fullName evidence="11">Type I restriction enzyme endonuclease subunit</fullName>
        <shortName evidence="11">R protein</shortName>
        <ecNumber evidence="11">3.1.21.3</ecNumber>
    </recommendedName>
    <alternativeName>
        <fullName evidence="11">Type-1 restriction enzyme R protein</fullName>
    </alternativeName>
</protein>
<evidence type="ECO:0000256" key="5">
    <source>
        <dbReference type="ARBA" id="ARBA00022741"/>
    </source>
</evidence>
<sequence>MQITEDVYEESVLEVIEELGYTFISAGDIERKTYKDPLFIEDLAESLNRINPDLSFDVIDKAIFNLQNIDVGSLIQRNKQFTDWLQNGMEISYMELGEEKTSIVYLMDYEEIDNNSFVVTNQWTVTGKDQNRRPDIVVFVNGLPLIVIELKSASSASADISSAYRQIRNYQKDIEELFVYNAFNIISDHTYSKVGTISSNEEWYKEWKTIDGSYEDTRFAAYDVLFKGILEKNRLLDLIQNFIMFESNTPEDIKIMAQYHQYYAVRKAVTSTLKATETDGRGGVFWHTQGSGKSLSMVFYVQLLNRYLDNPTYVIITDRNDLDEQLYGQFSRVQHFLRQSPQQAESRAHLREILEGRQANGIFFTTMQKFSEADTHLSDRKDIIVIADEAHRSQYGLKETMREDGSIRVGMARIIRDSLPCATYIGFTGTPISSTDKDTQEVFGSYIDVYDMTQAVADGATKPIYYENRVINLGLNESILDEIDEAYEKLSQKASEEDITKSKRQLSQLETVLGSEPVLDALVKDIVHHYKNERAHLLTGKAMIVAYNRNIAMQIYQKILELEPSWDEKVHVVMTGNNNDPEEWKDIIGNYQHKRELGTRFKDNDDPMKIAIVVDMWLTGFDVPSLATMYVYKPMKEHNLMQAIARVNRVFEDKEGGLIVDYIGIAKALRDAMNDYTVRDQENFSNPDIREEVYPTFLEKLEVCRNEFFYKFDYSNILNENITDRQRSDLITEGINHIYVFNENMQESFKEQAYMLKQAHSLCSSITSKDEQREAAFIEAVRIGVSRIKQDGHFSLAEINEQIEELLQNSIHSEGIINLFSDADTEFSLFNEEFLNSIANMKQKNLAIELMNKLLKDEIKLYARTNIIKAEDFSKRMRQIMERYRQNQIDNAESLDEFLTAYREAEEDKIISELLGMAKDLVDADNEEASLGLTVEESSFYYAISSPKEVKNIYEDKQLVEIAKELTKELKENESIDWQHKQSGRARMRTAVRRLLRKYGYPPEEQREALEIVLKQCEHWTERRQ</sequence>
<keyword evidence="8 11" id="KW-0378">Hydrolase</keyword>
<comment type="subunit">
    <text evidence="3 11">The type I restriction/modification system is composed of three polypeptides R, M and S.</text>
</comment>
<dbReference type="Proteomes" id="UP000184128">
    <property type="component" value="Unassembled WGS sequence"/>
</dbReference>
<dbReference type="GO" id="GO:0003677">
    <property type="term" value="F:DNA binding"/>
    <property type="evidence" value="ECO:0007669"/>
    <property type="project" value="UniProtKB-KW"/>
</dbReference>
<dbReference type="InterPro" id="IPR007409">
    <property type="entry name" value="Restrct_endonuc_type1_HsdR_N"/>
</dbReference>
<dbReference type="PANTHER" id="PTHR30195:SF15">
    <property type="entry name" value="TYPE I RESTRICTION ENZYME HINDI ENDONUCLEASE SUBUNIT"/>
    <property type="match status" value="1"/>
</dbReference>
<dbReference type="InterPro" id="IPR021810">
    <property type="entry name" value="T1RH-like_C"/>
</dbReference>
<dbReference type="Pfam" id="PF18766">
    <property type="entry name" value="SWI2_SNF2"/>
    <property type="match status" value="1"/>
</dbReference>
<dbReference type="Pfam" id="PF22679">
    <property type="entry name" value="T1R_D3-like"/>
    <property type="match status" value="1"/>
</dbReference>
<dbReference type="GO" id="GO:0009307">
    <property type="term" value="P:DNA restriction-modification system"/>
    <property type="evidence" value="ECO:0007669"/>
    <property type="project" value="UniProtKB-KW"/>
</dbReference>
<dbReference type="InterPro" id="IPR014001">
    <property type="entry name" value="Helicase_ATP-bd"/>
</dbReference>
<dbReference type="Pfam" id="PF11867">
    <property type="entry name" value="T1RH-like_C"/>
    <property type="match status" value="1"/>
</dbReference>
<proteinExistence type="inferred from homology"/>
<reference evidence="13 14" key="1">
    <citation type="submission" date="2016-11" db="EMBL/GenBank/DDBJ databases">
        <authorList>
            <person name="Jaros S."/>
            <person name="Januszkiewicz K."/>
            <person name="Wedrychowicz H."/>
        </authorList>
    </citation>
    <scope>NUCLEOTIDE SEQUENCE [LARGE SCALE GENOMIC DNA]</scope>
    <source>
        <strain evidence="13 14">DSM 15692</strain>
    </source>
</reference>
<dbReference type="CDD" id="cd18800">
    <property type="entry name" value="SF2_C_EcoR124I-like"/>
    <property type="match status" value="1"/>
</dbReference>
<evidence type="ECO:0000256" key="10">
    <source>
        <dbReference type="ARBA" id="ARBA00023125"/>
    </source>
</evidence>
<evidence type="ECO:0000256" key="6">
    <source>
        <dbReference type="ARBA" id="ARBA00022747"/>
    </source>
</evidence>
<dbReference type="STRING" id="1121025.SAMN02745249_00398"/>
<dbReference type="PROSITE" id="PS51192">
    <property type="entry name" value="HELICASE_ATP_BIND_1"/>
    <property type="match status" value="1"/>
</dbReference>
<dbReference type="AlphaFoldDB" id="A0A1M4TCX4"/>
<dbReference type="RefSeq" id="WP_073295520.1">
    <property type="nucleotide sequence ID" value="NZ_FQUF01000005.1"/>
</dbReference>
<comment type="function">
    <text evidence="11">Subunit R is required for both nuclease and ATPase activities, but not for modification.</text>
</comment>
<evidence type="ECO:0000259" key="12">
    <source>
        <dbReference type="PROSITE" id="PS51192"/>
    </source>
</evidence>
<evidence type="ECO:0000256" key="2">
    <source>
        <dbReference type="ARBA" id="ARBA00008598"/>
    </source>
</evidence>
<dbReference type="InterPro" id="IPR004473">
    <property type="entry name" value="Restrct_endonuc_typeI_HsdR"/>
</dbReference>
<comment type="similarity">
    <text evidence="2 11">Belongs to the HsdR family.</text>
</comment>
<dbReference type="EMBL" id="FQUF01000005">
    <property type="protein sequence ID" value="SHE42352.1"/>
    <property type="molecule type" value="Genomic_DNA"/>
</dbReference>
<name>A0A1M4TCX4_9LACT</name>
<evidence type="ECO:0000256" key="8">
    <source>
        <dbReference type="ARBA" id="ARBA00022801"/>
    </source>
</evidence>
<keyword evidence="9 11" id="KW-0067">ATP-binding</keyword>
<evidence type="ECO:0000313" key="14">
    <source>
        <dbReference type="Proteomes" id="UP000184128"/>
    </source>
</evidence>
<dbReference type="GO" id="GO:0009035">
    <property type="term" value="F:type I site-specific deoxyribonuclease activity"/>
    <property type="evidence" value="ECO:0007669"/>
    <property type="project" value="UniProtKB-EC"/>
</dbReference>
<evidence type="ECO:0000256" key="9">
    <source>
        <dbReference type="ARBA" id="ARBA00022840"/>
    </source>
</evidence>
<dbReference type="Gene3D" id="3.90.1570.50">
    <property type="match status" value="1"/>
</dbReference>
<evidence type="ECO:0000313" key="13">
    <source>
        <dbReference type="EMBL" id="SHE42352.1"/>
    </source>
</evidence>
<keyword evidence="10 11" id="KW-0238">DNA-binding</keyword>
<dbReference type="InterPro" id="IPR051268">
    <property type="entry name" value="Type-I_R_enzyme_R_subunit"/>
</dbReference>
<keyword evidence="6 11" id="KW-0680">Restriction system</keyword>
<dbReference type="CDD" id="cd22332">
    <property type="entry name" value="HsdR_N"/>
    <property type="match status" value="1"/>
</dbReference>
<dbReference type="SUPFAM" id="SSF52540">
    <property type="entry name" value="P-loop containing nucleoside triphosphate hydrolases"/>
    <property type="match status" value="2"/>
</dbReference>
<keyword evidence="7" id="KW-0255">Endonuclease</keyword>
<dbReference type="InterPro" id="IPR055180">
    <property type="entry name" value="HsdR_RecA-like_helicase_dom_2"/>
</dbReference>
<dbReference type="InterPro" id="IPR040980">
    <property type="entry name" value="SWI2_SNF2"/>
</dbReference>
<dbReference type="NCBIfam" id="TIGR00348">
    <property type="entry name" value="hsdR"/>
    <property type="match status" value="1"/>
</dbReference>
<dbReference type="InterPro" id="IPR027417">
    <property type="entry name" value="P-loop_NTPase"/>
</dbReference>
<accession>A0A1M4TCX4</accession>
<organism evidence="13 14">
    <name type="scientific">Atopostipes suicloacalis DSM 15692</name>
    <dbReference type="NCBI Taxonomy" id="1121025"/>
    <lineage>
        <taxon>Bacteria</taxon>
        <taxon>Bacillati</taxon>
        <taxon>Bacillota</taxon>
        <taxon>Bacilli</taxon>
        <taxon>Lactobacillales</taxon>
        <taxon>Carnobacteriaceae</taxon>
        <taxon>Atopostipes</taxon>
    </lineage>
</organism>
<evidence type="ECO:0000256" key="11">
    <source>
        <dbReference type="RuleBase" id="RU364115"/>
    </source>
</evidence>
<dbReference type="SMART" id="SM00487">
    <property type="entry name" value="DEXDc"/>
    <property type="match status" value="1"/>
</dbReference>
<evidence type="ECO:0000256" key="4">
    <source>
        <dbReference type="ARBA" id="ARBA00022722"/>
    </source>
</evidence>
<dbReference type="GO" id="GO:0005524">
    <property type="term" value="F:ATP binding"/>
    <property type="evidence" value="ECO:0007669"/>
    <property type="project" value="UniProtKB-KW"/>
</dbReference>
<dbReference type="CDD" id="cd18030">
    <property type="entry name" value="DEXHc_RE_I_HsdR"/>
    <property type="match status" value="1"/>
</dbReference>